<organism evidence="2 3">
    <name type="scientific">Streptomyces badius</name>
    <dbReference type="NCBI Taxonomy" id="1941"/>
    <lineage>
        <taxon>Bacteria</taxon>
        <taxon>Bacillati</taxon>
        <taxon>Actinomycetota</taxon>
        <taxon>Actinomycetes</taxon>
        <taxon>Kitasatosporales</taxon>
        <taxon>Streptomycetaceae</taxon>
        <taxon>Streptomyces</taxon>
    </lineage>
</organism>
<gene>
    <name evidence="2" type="ORF">GCM10010253_26820</name>
</gene>
<reference evidence="3" key="1">
    <citation type="journal article" date="2019" name="Int. J. Syst. Evol. Microbiol.">
        <title>The Global Catalogue of Microorganisms (GCM) 10K type strain sequencing project: providing services to taxonomists for standard genome sequencing and annotation.</title>
        <authorList>
            <consortium name="The Broad Institute Genomics Platform"/>
            <consortium name="The Broad Institute Genome Sequencing Center for Infectious Disease"/>
            <person name="Wu L."/>
            <person name="Ma J."/>
        </authorList>
    </citation>
    <scope>NUCLEOTIDE SEQUENCE [LARGE SCALE GENOMIC DNA]</scope>
    <source>
        <strain evidence="3">JCM 4350</strain>
    </source>
</reference>
<dbReference type="EMBL" id="BMSZ01000006">
    <property type="protein sequence ID" value="GGS51029.1"/>
    <property type="molecule type" value="Genomic_DNA"/>
</dbReference>
<proteinExistence type="predicted"/>
<evidence type="ECO:0000313" key="2">
    <source>
        <dbReference type="EMBL" id="GGS51029.1"/>
    </source>
</evidence>
<protein>
    <submittedName>
        <fullName evidence="2">Uncharacterized protein</fullName>
    </submittedName>
</protein>
<dbReference type="Proteomes" id="UP000659767">
    <property type="component" value="Unassembled WGS sequence"/>
</dbReference>
<evidence type="ECO:0000313" key="3">
    <source>
        <dbReference type="Proteomes" id="UP000659767"/>
    </source>
</evidence>
<evidence type="ECO:0000256" key="1">
    <source>
        <dbReference type="SAM" id="MobiDB-lite"/>
    </source>
</evidence>
<keyword evidence="3" id="KW-1185">Reference proteome</keyword>
<sequence length="107" mass="10948">MWLNPREASPSERHSPSEGPPTSVAGGEVLQLDAGAARVCGPGPEGAYDPGVGHVVRSGEGKGSVVTHPGAVPARSRSADCAAQRPLMAAEMNLRPLSAVEGCMHVR</sequence>
<accession>A0ABQ2T3E2</accession>
<comment type="caution">
    <text evidence="2">The sequence shown here is derived from an EMBL/GenBank/DDBJ whole genome shotgun (WGS) entry which is preliminary data.</text>
</comment>
<name>A0ABQ2T3E2_STRBA</name>
<feature type="region of interest" description="Disordered" evidence="1">
    <location>
        <begin position="1"/>
        <end position="26"/>
    </location>
</feature>